<dbReference type="InterPro" id="IPR054105">
    <property type="entry name" value="WHD_NrtR"/>
</dbReference>
<keyword evidence="2" id="KW-0378">Hydrolase</keyword>
<dbReference type="SUPFAM" id="SSF46785">
    <property type="entry name" value="Winged helix' DNA-binding domain"/>
    <property type="match status" value="1"/>
</dbReference>
<dbReference type="InterPro" id="IPR036390">
    <property type="entry name" value="WH_DNA-bd_sf"/>
</dbReference>
<name>A0A937F9G5_9BACT</name>
<proteinExistence type="predicted"/>
<dbReference type="SUPFAM" id="SSF55811">
    <property type="entry name" value="Nudix"/>
    <property type="match status" value="1"/>
</dbReference>
<dbReference type="RefSeq" id="WP_202244171.1">
    <property type="nucleotide sequence ID" value="NZ_JAESIY010000004.1"/>
</dbReference>
<dbReference type="CDD" id="cd18873">
    <property type="entry name" value="NUDIX_NadM_like"/>
    <property type="match status" value="1"/>
</dbReference>
<evidence type="ECO:0000259" key="1">
    <source>
        <dbReference type="PROSITE" id="PS51462"/>
    </source>
</evidence>
<dbReference type="Pfam" id="PF21906">
    <property type="entry name" value="WHD_NrtR"/>
    <property type="match status" value="1"/>
</dbReference>
<organism evidence="2 3">
    <name type="scientific">Fulvivirga sediminis</name>
    <dbReference type="NCBI Taxonomy" id="2803949"/>
    <lineage>
        <taxon>Bacteria</taxon>
        <taxon>Pseudomonadati</taxon>
        <taxon>Bacteroidota</taxon>
        <taxon>Cytophagia</taxon>
        <taxon>Cytophagales</taxon>
        <taxon>Fulvivirgaceae</taxon>
        <taxon>Fulvivirga</taxon>
    </lineage>
</organism>
<dbReference type="Pfam" id="PF00293">
    <property type="entry name" value="NUDIX"/>
    <property type="match status" value="1"/>
</dbReference>
<dbReference type="InterPro" id="IPR036388">
    <property type="entry name" value="WH-like_DNA-bd_sf"/>
</dbReference>
<evidence type="ECO:0000313" key="2">
    <source>
        <dbReference type="EMBL" id="MBL3656388.1"/>
    </source>
</evidence>
<dbReference type="Gene3D" id="1.10.10.10">
    <property type="entry name" value="Winged helix-like DNA-binding domain superfamily/Winged helix DNA-binding domain"/>
    <property type="match status" value="1"/>
</dbReference>
<keyword evidence="3" id="KW-1185">Reference proteome</keyword>
<dbReference type="Gene3D" id="3.90.79.10">
    <property type="entry name" value="Nucleoside Triphosphate Pyrophosphohydrolase"/>
    <property type="match status" value="1"/>
</dbReference>
<dbReference type="InterPro" id="IPR015797">
    <property type="entry name" value="NUDIX_hydrolase-like_dom_sf"/>
</dbReference>
<sequence length="250" mass="29186">MTYKVQQKLIDDSNKNKELYLPSVSIDCTVFGFSEGILKVLLIRLKQAKQWGLPGGYLKKEEDLHTAAQRILRDRTGAGEIFLNHFNTYGAPYRSQGFFKDYPDDLWNKQRFISIAYYALIDFSTLTPTPGEYTKSAEWIDLHELPELMMDHGQILEDALIQLRRDLNYKPIGLNLLPPKFTMPELQKLYETLLDKKLNRGNFYRKMMRYGILTKLNETRKGGAHKAPDLYSFNQEVYEKTLKEGLQESW</sequence>
<dbReference type="PROSITE" id="PS51462">
    <property type="entry name" value="NUDIX"/>
    <property type="match status" value="1"/>
</dbReference>
<dbReference type="EMBL" id="JAESIY010000004">
    <property type="protein sequence ID" value="MBL3656388.1"/>
    <property type="molecule type" value="Genomic_DNA"/>
</dbReference>
<dbReference type="PANTHER" id="PTHR43736:SF4">
    <property type="entry name" value="SLR1690 PROTEIN"/>
    <property type="match status" value="1"/>
</dbReference>
<comment type="caution">
    <text evidence="2">The sequence shown here is derived from an EMBL/GenBank/DDBJ whole genome shotgun (WGS) entry which is preliminary data.</text>
</comment>
<reference evidence="2" key="1">
    <citation type="submission" date="2021-01" db="EMBL/GenBank/DDBJ databases">
        <title>Fulvivirga kasyanovii gen. nov., sp nov., a novel member of the phylum Bacteroidetes isolated from seawater in a mussel farm.</title>
        <authorList>
            <person name="Zhao L.-H."/>
            <person name="Wang Z.-J."/>
        </authorList>
    </citation>
    <scope>NUCLEOTIDE SEQUENCE</scope>
    <source>
        <strain evidence="2">2943</strain>
    </source>
</reference>
<accession>A0A937F9G5</accession>
<dbReference type="GO" id="GO:0016787">
    <property type="term" value="F:hydrolase activity"/>
    <property type="evidence" value="ECO:0007669"/>
    <property type="project" value="UniProtKB-KW"/>
</dbReference>
<dbReference type="InterPro" id="IPR000086">
    <property type="entry name" value="NUDIX_hydrolase_dom"/>
</dbReference>
<feature type="domain" description="Nudix hydrolase" evidence="1">
    <location>
        <begin position="19"/>
        <end position="162"/>
    </location>
</feature>
<protein>
    <submittedName>
        <fullName evidence="2">NUDIX hydrolase</fullName>
    </submittedName>
</protein>
<gene>
    <name evidence="2" type="ORF">JL102_09625</name>
</gene>
<dbReference type="AlphaFoldDB" id="A0A937F9G5"/>
<dbReference type="PANTHER" id="PTHR43736">
    <property type="entry name" value="ADP-RIBOSE PYROPHOSPHATASE"/>
    <property type="match status" value="1"/>
</dbReference>
<dbReference type="Proteomes" id="UP000659388">
    <property type="component" value="Unassembled WGS sequence"/>
</dbReference>
<evidence type="ECO:0000313" key="3">
    <source>
        <dbReference type="Proteomes" id="UP000659388"/>
    </source>
</evidence>